<gene>
    <name evidence="9" type="ORF">N7509_007001</name>
</gene>
<organism evidence="9 10">
    <name type="scientific">Penicillium cosmopolitanum</name>
    <dbReference type="NCBI Taxonomy" id="1131564"/>
    <lineage>
        <taxon>Eukaryota</taxon>
        <taxon>Fungi</taxon>
        <taxon>Dikarya</taxon>
        <taxon>Ascomycota</taxon>
        <taxon>Pezizomycotina</taxon>
        <taxon>Eurotiomycetes</taxon>
        <taxon>Eurotiomycetidae</taxon>
        <taxon>Eurotiales</taxon>
        <taxon>Aspergillaceae</taxon>
        <taxon>Penicillium</taxon>
    </lineage>
</organism>
<proteinExistence type="predicted"/>
<dbReference type="SUPFAM" id="SSF53448">
    <property type="entry name" value="Nucleotide-diphospho-sugar transferases"/>
    <property type="match status" value="1"/>
</dbReference>
<dbReference type="InterPro" id="IPR050321">
    <property type="entry name" value="Glycosyltr_2/OpgH_subfam"/>
</dbReference>
<dbReference type="RefSeq" id="XP_056487189.1">
    <property type="nucleotide sequence ID" value="XM_056631638.1"/>
</dbReference>
<evidence type="ECO:0000256" key="2">
    <source>
        <dbReference type="ARBA" id="ARBA00022676"/>
    </source>
</evidence>
<dbReference type="PANTHER" id="PTHR43867:SF7">
    <property type="entry name" value="CELLULOSE SYNTHASE (EUROFUNG)"/>
    <property type="match status" value="1"/>
</dbReference>
<dbReference type="GO" id="GO:0016020">
    <property type="term" value="C:membrane"/>
    <property type="evidence" value="ECO:0007669"/>
    <property type="project" value="UniProtKB-SubCell"/>
</dbReference>
<sequence>MIGAGSIVELPQDTQIVSGQRHRKLLYNVARSAETVGYVYIIIRLVSLLSTSEKTWQMWTLFLLETFFIHLARKEQSLTVLATRNPESLPRKRLRLQGNKDLPHVDVLLPCCGEDVDVILQTVQAACTLDYPKSHFRVLVLDDGQSQLLEKTVLELQAQWPHLSYNSRGRQSGQVFAKSGNLNYALTSLQRDFQPEFCAILDADSIPTREFLRATLPHLLMDPEAALVSTRQYFYNLPSGDPLSQSRGHFYTCQNAKLDTLGIAIDSGSGAVFRRQSIVDVGLYPTYSFSEDWQLSLLLRGMGHKTFQVDEALQFGQVPASLAGHIAQRKRWNIGHAQQIVAMLSSRSKSLPSQLRLSIARNGFGIVFEEIGCLLGFAAVPLLLFCGEKLVPTSSPNMVALQFILSLGQALLTWAFEFLQAAYTGHESTPFAFLENKWLAGCEFNALFPVNDKTNKLEIANVYAILRFYFVSKKPKGSFITGSSENSFNHKTELSLCMRLYRDLWENGIFYSVILLTFLLSSMIYSSISATGKVEGVFMHAITTIAWPQLAHICVLVLKNLSVPMIYLLDPPNYTTRAIPFADMGTSQLKTEKDVVQGEAVQATWKGIR</sequence>
<dbReference type="InterPro" id="IPR029044">
    <property type="entry name" value="Nucleotide-diphossugar_trans"/>
</dbReference>
<feature type="transmembrane region" description="Helical" evidence="7">
    <location>
        <begin position="537"/>
        <end position="558"/>
    </location>
</feature>
<dbReference type="InterPro" id="IPR001173">
    <property type="entry name" value="Glyco_trans_2-like"/>
</dbReference>
<dbReference type="GeneID" id="81370618"/>
<evidence type="ECO:0000256" key="5">
    <source>
        <dbReference type="ARBA" id="ARBA00022989"/>
    </source>
</evidence>
<evidence type="ECO:0000256" key="6">
    <source>
        <dbReference type="ARBA" id="ARBA00023136"/>
    </source>
</evidence>
<reference evidence="9" key="2">
    <citation type="journal article" date="2023" name="IMA Fungus">
        <title>Comparative genomic study of the Penicillium genus elucidates a diverse pangenome and 15 lateral gene transfer events.</title>
        <authorList>
            <person name="Petersen C."/>
            <person name="Sorensen T."/>
            <person name="Nielsen M.R."/>
            <person name="Sondergaard T.E."/>
            <person name="Sorensen J.L."/>
            <person name="Fitzpatrick D.A."/>
            <person name="Frisvad J.C."/>
            <person name="Nielsen K.L."/>
        </authorList>
    </citation>
    <scope>NUCLEOTIDE SEQUENCE</scope>
    <source>
        <strain evidence="9">IBT 29677</strain>
    </source>
</reference>
<evidence type="ECO:0000313" key="10">
    <source>
        <dbReference type="Proteomes" id="UP001147747"/>
    </source>
</evidence>
<dbReference type="EMBL" id="JAPZBU010000008">
    <property type="protein sequence ID" value="KAJ5391511.1"/>
    <property type="molecule type" value="Genomic_DNA"/>
</dbReference>
<name>A0A9W9VYC0_9EURO</name>
<keyword evidence="2" id="KW-0328">Glycosyltransferase</keyword>
<dbReference type="OrthoDB" id="72851at2759"/>
<accession>A0A9W9VYC0</accession>
<evidence type="ECO:0000256" key="3">
    <source>
        <dbReference type="ARBA" id="ARBA00022679"/>
    </source>
</evidence>
<keyword evidence="10" id="KW-1185">Reference proteome</keyword>
<keyword evidence="4 7" id="KW-0812">Transmembrane</keyword>
<comment type="subcellular location">
    <subcellularLocation>
        <location evidence="1">Membrane</location>
        <topology evidence="1">Multi-pass membrane protein</topology>
    </subcellularLocation>
</comment>
<reference evidence="9" key="1">
    <citation type="submission" date="2022-12" db="EMBL/GenBank/DDBJ databases">
        <authorList>
            <person name="Petersen C."/>
        </authorList>
    </citation>
    <scope>NUCLEOTIDE SEQUENCE</scope>
    <source>
        <strain evidence="9">IBT 29677</strain>
    </source>
</reference>
<feature type="transmembrane region" description="Helical" evidence="7">
    <location>
        <begin position="508"/>
        <end position="525"/>
    </location>
</feature>
<dbReference type="Gene3D" id="3.90.550.10">
    <property type="entry name" value="Spore Coat Polysaccharide Biosynthesis Protein SpsA, Chain A"/>
    <property type="match status" value="1"/>
</dbReference>
<keyword evidence="5 7" id="KW-1133">Transmembrane helix</keyword>
<evidence type="ECO:0000256" key="7">
    <source>
        <dbReference type="SAM" id="Phobius"/>
    </source>
</evidence>
<comment type="caution">
    <text evidence="9">The sequence shown here is derived from an EMBL/GenBank/DDBJ whole genome shotgun (WGS) entry which is preliminary data.</text>
</comment>
<feature type="transmembrane region" description="Helical" evidence="7">
    <location>
        <begin position="364"/>
        <end position="385"/>
    </location>
</feature>
<keyword evidence="6 7" id="KW-0472">Membrane</keyword>
<protein>
    <submittedName>
        <fullName evidence="9">Nucleotide-diphospho-sugar transferase</fullName>
    </submittedName>
</protein>
<dbReference type="Proteomes" id="UP001147747">
    <property type="component" value="Unassembled WGS sequence"/>
</dbReference>
<dbReference type="PANTHER" id="PTHR43867">
    <property type="entry name" value="CELLULOSE SYNTHASE CATALYTIC SUBUNIT A [UDP-FORMING]"/>
    <property type="match status" value="1"/>
</dbReference>
<evidence type="ECO:0000256" key="1">
    <source>
        <dbReference type="ARBA" id="ARBA00004141"/>
    </source>
</evidence>
<evidence type="ECO:0000259" key="8">
    <source>
        <dbReference type="Pfam" id="PF13632"/>
    </source>
</evidence>
<evidence type="ECO:0000313" key="9">
    <source>
        <dbReference type="EMBL" id="KAJ5391511.1"/>
    </source>
</evidence>
<dbReference type="AlphaFoldDB" id="A0A9W9VYC0"/>
<dbReference type="Pfam" id="PF13632">
    <property type="entry name" value="Glyco_trans_2_3"/>
    <property type="match status" value="1"/>
</dbReference>
<evidence type="ECO:0000256" key="4">
    <source>
        <dbReference type="ARBA" id="ARBA00022692"/>
    </source>
</evidence>
<dbReference type="GO" id="GO:0016757">
    <property type="term" value="F:glycosyltransferase activity"/>
    <property type="evidence" value="ECO:0007669"/>
    <property type="project" value="UniProtKB-KW"/>
</dbReference>
<feature type="domain" description="Glycosyltransferase 2-like" evidence="8">
    <location>
        <begin position="199"/>
        <end position="367"/>
    </location>
</feature>
<keyword evidence="3 9" id="KW-0808">Transferase</keyword>
<dbReference type="CDD" id="cd06421">
    <property type="entry name" value="CESA_CelA_like"/>
    <property type="match status" value="1"/>
</dbReference>